<dbReference type="InterPro" id="IPR002933">
    <property type="entry name" value="Peptidase_M20"/>
</dbReference>
<dbReference type="SUPFAM" id="SSF55031">
    <property type="entry name" value="Bacterial exopeptidase dimerisation domain"/>
    <property type="match status" value="1"/>
</dbReference>
<name>A0A381S5A7_9ZZZZ</name>
<protein>
    <recommendedName>
        <fullName evidence="2">Peptidase M20 dimerisation domain-containing protein</fullName>
    </recommendedName>
</protein>
<sequence length="393" mass="42122">VSIKDTIATYADEMKSWRRDIHAHPELGFEEQRTADFVAKSLESFGVDVYRGIGKTGVVGVLRVGNEPETIGLRADMDALPMHEFNDFEHRSIHDGKMHACGHDGHTTMLLGAARYLAETKNFRGQVNFIFQPAEEGIGGARAMIEDGLFEQFPCDSIFAMHNAPGLPVGQFSATAGVVAAAGAFFDIRIDGVGAHGAHPENGVDPVVVGAQVVTALQSVVSRNVRPRDAAVVSITQFHAGDAYNVIPASAHLSGTVRTFSNSVMTHIQERMRVLAESTAKGYGATVTFDFRDIFHPVVNDEAQSSFAASVCAGLVGEDNVHVNLPPGTGSEDFSFMLEQVPGCYLLIGNGDGDAGHPVHHPSYDFNDDASVHGATFFAELVEQRLGSTTPND</sequence>
<dbReference type="Pfam" id="PF01546">
    <property type="entry name" value="Peptidase_M20"/>
    <property type="match status" value="1"/>
</dbReference>
<dbReference type="PIRSF" id="PIRSF005962">
    <property type="entry name" value="Pept_M20D_amidohydro"/>
    <property type="match status" value="1"/>
</dbReference>
<evidence type="ECO:0000256" key="1">
    <source>
        <dbReference type="ARBA" id="ARBA00022801"/>
    </source>
</evidence>
<dbReference type="FunFam" id="3.30.70.360:FF:000001">
    <property type="entry name" value="N-acetyldiaminopimelate deacetylase"/>
    <property type="match status" value="1"/>
</dbReference>
<feature type="domain" description="Peptidase M20 dimerisation" evidence="2">
    <location>
        <begin position="186"/>
        <end position="282"/>
    </location>
</feature>
<dbReference type="GO" id="GO:0016787">
    <property type="term" value="F:hydrolase activity"/>
    <property type="evidence" value="ECO:0007669"/>
    <property type="project" value="UniProtKB-KW"/>
</dbReference>
<dbReference type="AlphaFoldDB" id="A0A381S5A7"/>
<proteinExistence type="predicted"/>
<dbReference type="NCBIfam" id="TIGR01891">
    <property type="entry name" value="amidohydrolases"/>
    <property type="match status" value="1"/>
</dbReference>
<dbReference type="InterPro" id="IPR011650">
    <property type="entry name" value="Peptidase_M20_dimer"/>
</dbReference>
<dbReference type="PANTHER" id="PTHR11014">
    <property type="entry name" value="PEPTIDASE M20 FAMILY MEMBER"/>
    <property type="match status" value="1"/>
</dbReference>
<dbReference type="InterPro" id="IPR036264">
    <property type="entry name" value="Bact_exopeptidase_dim_dom"/>
</dbReference>
<gene>
    <name evidence="3" type="ORF">METZ01_LOCUS51493</name>
</gene>
<dbReference type="CDD" id="cd05666">
    <property type="entry name" value="M20_Acy1-like"/>
    <property type="match status" value="1"/>
</dbReference>
<dbReference type="EMBL" id="UINC01002624">
    <property type="protein sequence ID" value="SUZ98639.1"/>
    <property type="molecule type" value="Genomic_DNA"/>
</dbReference>
<keyword evidence="1" id="KW-0378">Hydrolase</keyword>
<accession>A0A381S5A7</accession>
<dbReference type="Gene3D" id="3.40.630.10">
    <property type="entry name" value="Zn peptidases"/>
    <property type="match status" value="1"/>
</dbReference>
<dbReference type="Gene3D" id="3.30.70.360">
    <property type="match status" value="1"/>
</dbReference>
<feature type="non-terminal residue" evidence="3">
    <location>
        <position position="1"/>
    </location>
</feature>
<dbReference type="PANTHER" id="PTHR11014:SF63">
    <property type="entry name" value="METALLOPEPTIDASE, PUTATIVE (AFU_ORTHOLOGUE AFUA_6G09600)-RELATED"/>
    <property type="match status" value="1"/>
</dbReference>
<reference evidence="3" key="1">
    <citation type="submission" date="2018-05" db="EMBL/GenBank/DDBJ databases">
        <authorList>
            <person name="Lanie J.A."/>
            <person name="Ng W.-L."/>
            <person name="Kazmierczak K.M."/>
            <person name="Andrzejewski T.M."/>
            <person name="Davidsen T.M."/>
            <person name="Wayne K.J."/>
            <person name="Tettelin H."/>
            <person name="Glass J.I."/>
            <person name="Rusch D."/>
            <person name="Podicherti R."/>
            <person name="Tsui H.-C.T."/>
            <person name="Winkler M.E."/>
        </authorList>
    </citation>
    <scope>NUCLEOTIDE SEQUENCE</scope>
</reference>
<organism evidence="3">
    <name type="scientific">marine metagenome</name>
    <dbReference type="NCBI Taxonomy" id="408172"/>
    <lineage>
        <taxon>unclassified sequences</taxon>
        <taxon>metagenomes</taxon>
        <taxon>ecological metagenomes</taxon>
    </lineage>
</organism>
<evidence type="ECO:0000313" key="3">
    <source>
        <dbReference type="EMBL" id="SUZ98639.1"/>
    </source>
</evidence>
<dbReference type="SUPFAM" id="SSF53187">
    <property type="entry name" value="Zn-dependent exopeptidases"/>
    <property type="match status" value="1"/>
</dbReference>
<dbReference type="InterPro" id="IPR017439">
    <property type="entry name" value="Amidohydrolase"/>
</dbReference>
<evidence type="ECO:0000259" key="2">
    <source>
        <dbReference type="Pfam" id="PF07687"/>
    </source>
</evidence>
<dbReference type="Pfam" id="PF07687">
    <property type="entry name" value="M20_dimer"/>
    <property type="match status" value="1"/>
</dbReference>